<gene>
    <name evidence="2" type="ORF">Hypma_003548</name>
</gene>
<accession>A0A369J426</accession>
<dbReference type="AlphaFoldDB" id="A0A369J426"/>
<sequence length="68" mass="7586">MYVQAGLSVVAIVLGIIYFSRIGADLVADRYQNTAQQLVGWCPICLRLHSFSPTSLLLTYLLFYCDPS</sequence>
<keyword evidence="3" id="KW-1185">Reference proteome</keyword>
<name>A0A369J426_HYPMA</name>
<evidence type="ECO:0000313" key="2">
    <source>
        <dbReference type="EMBL" id="RDB15900.1"/>
    </source>
</evidence>
<proteinExistence type="predicted"/>
<reference evidence="2" key="1">
    <citation type="submission" date="2018-04" db="EMBL/GenBank/DDBJ databases">
        <title>Whole genome sequencing of Hypsizygus marmoreus.</title>
        <authorList>
            <person name="Choi I.-G."/>
            <person name="Min B."/>
            <person name="Kim J.-G."/>
            <person name="Kim S."/>
            <person name="Oh Y.-L."/>
            <person name="Kong W.-S."/>
            <person name="Park H."/>
            <person name="Jeong J."/>
            <person name="Song E.-S."/>
        </authorList>
    </citation>
    <scope>NUCLEOTIDE SEQUENCE [LARGE SCALE GENOMIC DNA]</scope>
    <source>
        <strain evidence="2">51987-8</strain>
    </source>
</reference>
<comment type="caution">
    <text evidence="2">The sequence shown here is derived from an EMBL/GenBank/DDBJ whole genome shotgun (WGS) entry which is preliminary data.</text>
</comment>
<dbReference type="EMBL" id="LUEZ02000137">
    <property type="protein sequence ID" value="RDB15900.1"/>
    <property type="molecule type" value="Genomic_DNA"/>
</dbReference>
<keyword evidence="1" id="KW-0472">Membrane</keyword>
<evidence type="ECO:0000256" key="1">
    <source>
        <dbReference type="SAM" id="Phobius"/>
    </source>
</evidence>
<evidence type="ECO:0000313" key="3">
    <source>
        <dbReference type="Proteomes" id="UP000076154"/>
    </source>
</evidence>
<keyword evidence="1" id="KW-1133">Transmembrane helix</keyword>
<keyword evidence="1" id="KW-0812">Transmembrane</keyword>
<feature type="transmembrane region" description="Helical" evidence="1">
    <location>
        <begin position="6"/>
        <end position="24"/>
    </location>
</feature>
<dbReference type="Proteomes" id="UP000076154">
    <property type="component" value="Unassembled WGS sequence"/>
</dbReference>
<dbReference type="InParanoid" id="A0A369J426"/>
<organism evidence="2 3">
    <name type="scientific">Hypsizygus marmoreus</name>
    <name type="common">White beech mushroom</name>
    <name type="synonym">Agaricus marmoreus</name>
    <dbReference type="NCBI Taxonomy" id="39966"/>
    <lineage>
        <taxon>Eukaryota</taxon>
        <taxon>Fungi</taxon>
        <taxon>Dikarya</taxon>
        <taxon>Basidiomycota</taxon>
        <taxon>Agaricomycotina</taxon>
        <taxon>Agaricomycetes</taxon>
        <taxon>Agaricomycetidae</taxon>
        <taxon>Agaricales</taxon>
        <taxon>Tricholomatineae</taxon>
        <taxon>Lyophyllaceae</taxon>
        <taxon>Hypsizygus</taxon>
    </lineage>
</organism>
<protein>
    <submittedName>
        <fullName evidence="2">Uncharacterized protein</fullName>
    </submittedName>
</protein>